<dbReference type="KEGG" id="ftj:FTUN_8230"/>
<keyword evidence="2" id="KW-1185">Reference proteome</keyword>
<reference evidence="2" key="1">
    <citation type="submission" date="2020-05" db="EMBL/GenBank/DDBJ databases">
        <title>Frigoriglobus tundricola gen. nov., sp. nov., a psychrotolerant cellulolytic planctomycete of the family Gemmataceae with two divergent copies of 16S rRNA gene.</title>
        <authorList>
            <person name="Kulichevskaya I.S."/>
            <person name="Ivanova A.A."/>
            <person name="Naumoff D.G."/>
            <person name="Beletsky A.V."/>
            <person name="Rijpstra W.I.C."/>
            <person name="Sinninghe Damste J.S."/>
            <person name="Mardanov A.V."/>
            <person name="Ravin N.V."/>
            <person name="Dedysh S.N."/>
        </authorList>
    </citation>
    <scope>NUCLEOTIDE SEQUENCE [LARGE SCALE GENOMIC DNA]</scope>
    <source>
        <strain evidence="2">PL17</strain>
    </source>
</reference>
<evidence type="ECO:0008006" key="3">
    <source>
        <dbReference type="Google" id="ProtNLM"/>
    </source>
</evidence>
<evidence type="ECO:0000313" key="2">
    <source>
        <dbReference type="Proteomes" id="UP000503447"/>
    </source>
</evidence>
<protein>
    <recommendedName>
        <fullName evidence="3">ATP-grasp domain-containing protein</fullName>
    </recommendedName>
</protein>
<dbReference type="Proteomes" id="UP000503447">
    <property type="component" value="Chromosome"/>
</dbReference>
<dbReference type="AlphaFoldDB" id="A0A6M5Z2G8"/>
<evidence type="ECO:0000313" key="1">
    <source>
        <dbReference type="EMBL" id="QJX00598.1"/>
    </source>
</evidence>
<name>A0A6M5Z2G8_9BACT</name>
<accession>A0A6M5Z2G8</accession>
<sequence>MTNKKITLGVLREWPVPGRADPRILMSIMGDSWEPMLCDKARRLRYFSATDPEDPHVPLVRLGATGPFVFQHHELLDQRFKPDTAVRDKLWQRLVMEQMAVLPQPGFVAVNGDRIEARTGADRIYVETVDCRPLTELTGSTGPPVTAVLVEGVDVGFVAVFVEGGVRVASQNPHVVRLLGGSSDRLLPVAQWDEFVRALGSRPLPVGVVKAAQIPGRDLGSALLSQSGAHILKPRFGSNGFGVVRIVSRADGRLAAESDCPDTAQYLEDFPCDPAQCGRDLIAGVATQRTRFVDRAGPGVPEQLLDFSILEDEIRQDRTGGAIFEPRVVVQRTSDGPGAFAVLGAICKEIETAVGASVARDFREDHLEHSLGRFLRGRVPANDLTARVKQTCEEILATGDQIRAALVPLVEARGAHVHQFGIDSRLCWNDEKDRAECHFLEFQFGIGRIDPSVLKQGGLVGYRSPKELDAQFGADRG</sequence>
<gene>
    <name evidence="1" type="ORF">FTUN_8230</name>
</gene>
<organism evidence="1 2">
    <name type="scientific">Frigoriglobus tundricola</name>
    <dbReference type="NCBI Taxonomy" id="2774151"/>
    <lineage>
        <taxon>Bacteria</taxon>
        <taxon>Pseudomonadati</taxon>
        <taxon>Planctomycetota</taxon>
        <taxon>Planctomycetia</taxon>
        <taxon>Gemmatales</taxon>
        <taxon>Gemmataceae</taxon>
        <taxon>Frigoriglobus</taxon>
    </lineage>
</organism>
<dbReference type="EMBL" id="CP053452">
    <property type="protein sequence ID" value="QJX00598.1"/>
    <property type="molecule type" value="Genomic_DNA"/>
</dbReference>
<proteinExistence type="predicted"/>